<organism evidence="1 2">
    <name type="scientific">Ameca splendens</name>
    <dbReference type="NCBI Taxonomy" id="208324"/>
    <lineage>
        <taxon>Eukaryota</taxon>
        <taxon>Metazoa</taxon>
        <taxon>Chordata</taxon>
        <taxon>Craniata</taxon>
        <taxon>Vertebrata</taxon>
        <taxon>Euteleostomi</taxon>
        <taxon>Actinopterygii</taxon>
        <taxon>Neopterygii</taxon>
        <taxon>Teleostei</taxon>
        <taxon>Neoteleostei</taxon>
        <taxon>Acanthomorphata</taxon>
        <taxon>Ovalentaria</taxon>
        <taxon>Atherinomorphae</taxon>
        <taxon>Cyprinodontiformes</taxon>
        <taxon>Goodeidae</taxon>
        <taxon>Ameca</taxon>
    </lineage>
</organism>
<dbReference type="Proteomes" id="UP001469553">
    <property type="component" value="Unassembled WGS sequence"/>
</dbReference>
<sequence length="111" mass="11767">MGGPAVSVPSLGVVCVGAQANHLVRWPMAPGDVLGWLWTTGSGKGFGGYPFLMTSQGMVMCPPYFSPSKLWLLLWSDTRFGDLVGSPLLGIRRSFCQGLMGILSCWGVTGS</sequence>
<name>A0ABV0YPP3_9TELE</name>
<protein>
    <submittedName>
        <fullName evidence="1">Uncharacterized protein</fullName>
    </submittedName>
</protein>
<accession>A0ABV0YPP3</accession>
<comment type="caution">
    <text evidence="1">The sequence shown here is derived from an EMBL/GenBank/DDBJ whole genome shotgun (WGS) entry which is preliminary data.</text>
</comment>
<gene>
    <name evidence="1" type="ORF">AMECASPLE_018588</name>
</gene>
<keyword evidence="2" id="KW-1185">Reference proteome</keyword>
<reference evidence="1 2" key="1">
    <citation type="submission" date="2021-06" db="EMBL/GenBank/DDBJ databases">
        <authorList>
            <person name="Palmer J.M."/>
        </authorList>
    </citation>
    <scope>NUCLEOTIDE SEQUENCE [LARGE SCALE GENOMIC DNA]</scope>
    <source>
        <strain evidence="1 2">AS_MEX2019</strain>
        <tissue evidence="1">Muscle</tissue>
    </source>
</reference>
<evidence type="ECO:0000313" key="2">
    <source>
        <dbReference type="Proteomes" id="UP001469553"/>
    </source>
</evidence>
<dbReference type="EMBL" id="JAHRIP010039074">
    <property type="protein sequence ID" value="MEQ2295829.1"/>
    <property type="molecule type" value="Genomic_DNA"/>
</dbReference>
<proteinExistence type="predicted"/>
<evidence type="ECO:0000313" key="1">
    <source>
        <dbReference type="EMBL" id="MEQ2295829.1"/>
    </source>
</evidence>